<dbReference type="Gene3D" id="3.40.720.10">
    <property type="entry name" value="Alkaline Phosphatase, subunit A"/>
    <property type="match status" value="1"/>
</dbReference>
<proteinExistence type="predicted"/>
<reference evidence="1 2" key="1">
    <citation type="submission" date="2019-10" db="EMBL/GenBank/DDBJ databases">
        <title>Assembly and Annotation for the nematode Trichostrongylus colubriformis.</title>
        <authorList>
            <person name="Martin J."/>
        </authorList>
    </citation>
    <scope>NUCLEOTIDE SEQUENCE [LARGE SCALE GENOMIC DNA]</scope>
    <source>
        <strain evidence="1">G859</strain>
        <tissue evidence="1">Whole worm</tissue>
    </source>
</reference>
<dbReference type="SUPFAM" id="SSF53649">
    <property type="entry name" value="Alkaline phosphatase-like"/>
    <property type="match status" value="1"/>
</dbReference>
<dbReference type="FunFam" id="3.40.720.10:FF:000017">
    <property type="entry name" value="Predicted protein"/>
    <property type="match status" value="1"/>
</dbReference>
<dbReference type="CDD" id="cd16021">
    <property type="entry name" value="ALP_like"/>
    <property type="match status" value="1"/>
</dbReference>
<dbReference type="Proteomes" id="UP001331761">
    <property type="component" value="Unassembled WGS sequence"/>
</dbReference>
<protein>
    <submittedName>
        <fullName evidence="1">Elongation factor Tu</fullName>
    </submittedName>
</protein>
<dbReference type="InterPro" id="IPR017850">
    <property type="entry name" value="Alkaline_phosphatase_core_sf"/>
</dbReference>
<dbReference type="PANTHER" id="PTHR10974:SF1">
    <property type="entry name" value="FI08016P-RELATED"/>
    <property type="match status" value="1"/>
</dbReference>
<dbReference type="AlphaFoldDB" id="A0AAN8F2L1"/>
<comment type="caution">
    <text evidence="1">The sequence shown here is derived from an EMBL/GenBank/DDBJ whole genome shotgun (WGS) entry which is preliminary data.</text>
</comment>
<organism evidence="1 2">
    <name type="scientific">Trichostrongylus colubriformis</name>
    <name type="common">Black scour worm</name>
    <dbReference type="NCBI Taxonomy" id="6319"/>
    <lineage>
        <taxon>Eukaryota</taxon>
        <taxon>Metazoa</taxon>
        <taxon>Ecdysozoa</taxon>
        <taxon>Nematoda</taxon>
        <taxon>Chromadorea</taxon>
        <taxon>Rhabditida</taxon>
        <taxon>Rhabditina</taxon>
        <taxon>Rhabditomorpha</taxon>
        <taxon>Strongyloidea</taxon>
        <taxon>Trichostrongylidae</taxon>
        <taxon>Trichostrongylus</taxon>
    </lineage>
</organism>
<name>A0AAN8F2L1_TRICO</name>
<dbReference type="Pfam" id="PF02995">
    <property type="entry name" value="DUF229"/>
    <property type="match status" value="1"/>
</dbReference>
<keyword evidence="2" id="KW-1185">Reference proteome</keyword>
<dbReference type="EMBL" id="WIXE01016912">
    <property type="protein sequence ID" value="KAK5972176.1"/>
    <property type="molecule type" value="Genomic_DNA"/>
</dbReference>
<keyword evidence="1" id="KW-0251">Elongation factor</keyword>
<evidence type="ECO:0000313" key="2">
    <source>
        <dbReference type="Proteomes" id="UP001331761"/>
    </source>
</evidence>
<accession>A0AAN8F2L1</accession>
<gene>
    <name evidence="1" type="ORF">GCK32_005289</name>
</gene>
<dbReference type="PANTHER" id="PTHR10974">
    <property type="entry name" value="FI08016P-RELATED"/>
    <property type="match status" value="1"/>
</dbReference>
<evidence type="ECO:0000313" key="1">
    <source>
        <dbReference type="EMBL" id="KAK5972176.1"/>
    </source>
</evidence>
<sequence>MFVRFRFRQLIITTTVAISLIFIYSKSYKHKSSKQEFDFKIIVTGKDGDIQYRGGKPWNGKAVHILREQNCHIPKLDINGSEVKGFFFKQEPLQCHKNPKNWVYIDDKNQVQYIVQRKNAKCRGFYIAQENDNHNRLRTFTYLSSGKPLESDFAIVKCEDGKARWNGLLMSVVRRSGRKLLRKNASRPTDTSGLNVFILGFDSLSQMTFRRKMPKTVEVLEHSFGSIVLNGYNIVGDGTPQAFIPILTSSTEEELPLTRKRFPNANYVDDVYPFIWKNFSSAGYVTLYGEDVFNVGIFSYRLKGFRNQPTDHYISSIFKEHEKTGGECFGSEPLHKSWFRYAREFMRVYSDMPRFLLMHQARLSHDDINLVEVEDEDVAQVLETMHKSGELNNSLVIVMADHGHRFAKLRETHQGQLEERLPFFSIALPAAFKNTAHGRKMYENLKRNRDRLTTPFDIHATLMDVLHLPKDLTTVQNASKRSLSLFRPIPEERTCAQAGVAPHWCTCLNWQDASKSSDDRALSMQLALAIVNVINQQLKDVFHLCAKLSLKELLEARKLVPNEGVLKYKNAMDKDGFAPDLSGTTKTAFAHYQIKLRTQPGDAIYEVTLLYDFRMKEVHIDLGSISHPNKYGDAPHCIIDQNYFLATFCVCYDRI</sequence>
<dbReference type="GO" id="GO:0003746">
    <property type="term" value="F:translation elongation factor activity"/>
    <property type="evidence" value="ECO:0007669"/>
    <property type="project" value="UniProtKB-KW"/>
</dbReference>
<dbReference type="InterPro" id="IPR004245">
    <property type="entry name" value="DUF229"/>
</dbReference>
<keyword evidence="1" id="KW-0648">Protein biosynthesis</keyword>
<dbReference type="GO" id="GO:0005615">
    <property type="term" value="C:extracellular space"/>
    <property type="evidence" value="ECO:0007669"/>
    <property type="project" value="TreeGrafter"/>
</dbReference>